<protein>
    <submittedName>
        <fullName evidence="2">Uncharacterized protein</fullName>
    </submittedName>
</protein>
<evidence type="ECO:0000256" key="1">
    <source>
        <dbReference type="SAM" id="Phobius"/>
    </source>
</evidence>
<sequence>MKIYYVPGLLSLLLLPVLFIGFLKWSGKGKVYYVMPLISVNKEYAKKHPFLFPEGYPPKRKYEDINITGVAALDEIKLTYSQIRVREMLQQNNASQGIHYHFGDSATYGSFIKALNILHIEMAEQYLVDENDIWFLNVPRDNTPYKGIDCMLVWCVAEVPPRETYWEKLLIKMSEIWDSSWWLIIGFSLYLIAIWLIRRTPSIK</sequence>
<dbReference type="EMBL" id="CP140154">
    <property type="protein sequence ID" value="WQG89933.1"/>
    <property type="molecule type" value="Genomic_DNA"/>
</dbReference>
<accession>A0A1K1SJ43</accession>
<evidence type="ECO:0000313" key="2">
    <source>
        <dbReference type="EMBL" id="SFW84282.1"/>
    </source>
</evidence>
<feature type="transmembrane region" description="Helical" evidence="1">
    <location>
        <begin position="180"/>
        <end position="197"/>
    </location>
</feature>
<dbReference type="Proteomes" id="UP000183788">
    <property type="component" value="Unassembled WGS sequence"/>
</dbReference>
<gene>
    <name evidence="2" type="ORF">SAMN05661012_05511</name>
    <name evidence="3" type="ORF">SR876_00375</name>
</gene>
<name>A0A1K1SJ43_9BACT</name>
<proteinExistence type="predicted"/>
<evidence type="ECO:0000313" key="3">
    <source>
        <dbReference type="EMBL" id="WQG89933.1"/>
    </source>
</evidence>
<keyword evidence="1" id="KW-0812">Transmembrane</keyword>
<organism evidence="2 4">
    <name type="scientific">Chitinophaga sancti</name>
    <dbReference type="NCBI Taxonomy" id="1004"/>
    <lineage>
        <taxon>Bacteria</taxon>
        <taxon>Pseudomonadati</taxon>
        <taxon>Bacteroidota</taxon>
        <taxon>Chitinophagia</taxon>
        <taxon>Chitinophagales</taxon>
        <taxon>Chitinophagaceae</taxon>
        <taxon>Chitinophaga</taxon>
    </lineage>
</organism>
<dbReference type="RefSeq" id="WP_143150900.1">
    <property type="nucleotide sequence ID" value="NZ_CP139972.1"/>
</dbReference>
<evidence type="ECO:0000313" key="4">
    <source>
        <dbReference type="Proteomes" id="UP000183788"/>
    </source>
</evidence>
<reference evidence="2 4" key="1">
    <citation type="submission" date="2016-11" db="EMBL/GenBank/DDBJ databases">
        <authorList>
            <person name="Jaros S."/>
            <person name="Januszkiewicz K."/>
            <person name="Wedrychowicz H."/>
        </authorList>
    </citation>
    <scope>NUCLEOTIDE SEQUENCE [LARGE SCALE GENOMIC DNA]</scope>
    <source>
        <strain evidence="2 4">DSM 784</strain>
    </source>
</reference>
<feature type="transmembrane region" description="Helical" evidence="1">
    <location>
        <begin position="6"/>
        <end position="25"/>
    </location>
</feature>
<dbReference type="EMBL" id="FPIZ01000024">
    <property type="protein sequence ID" value="SFW84282.1"/>
    <property type="molecule type" value="Genomic_DNA"/>
</dbReference>
<dbReference type="OrthoDB" id="680678at2"/>
<keyword evidence="5" id="KW-1185">Reference proteome</keyword>
<reference evidence="3 5" key="2">
    <citation type="submission" date="2023-11" db="EMBL/GenBank/DDBJ databases">
        <title>MicrobeMod: A computational toolkit for identifying prokaryotic methylation and restriction-modification with nanopore sequencing.</title>
        <authorList>
            <person name="Crits-Christoph A."/>
            <person name="Kang S.C."/>
            <person name="Lee H."/>
            <person name="Ostrov N."/>
        </authorList>
    </citation>
    <scope>NUCLEOTIDE SEQUENCE [LARGE SCALE GENOMIC DNA]</scope>
    <source>
        <strain evidence="3 5">ATCC 23090</strain>
    </source>
</reference>
<dbReference type="Proteomes" id="UP001326715">
    <property type="component" value="Chromosome"/>
</dbReference>
<dbReference type="AlphaFoldDB" id="A0A1K1SJ43"/>
<keyword evidence="1" id="KW-1133">Transmembrane helix</keyword>
<keyword evidence="1" id="KW-0472">Membrane</keyword>
<evidence type="ECO:0000313" key="5">
    <source>
        <dbReference type="Proteomes" id="UP001326715"/>
    </source>
</evidence>